<dbReference type="Pfam" id="PF00364">
    <property type="entry name" value="Biotin_lipoyl"/>
    <property type="match status" value="1"/>
</dbReference>
<keyword evidence="2" id="KW-0436">Ligase</keyword>
<dbReference type="GO" id="GO:0005524">
    <property type="term" value="F:ATP binding"/>
    <property type="evidence" value="ECO:0007669"/>
    <property type="project" value="UniProtKB-UniRule"/>
</dbReference>
<protein>
    <submittedName>
        <fullName evidence="10">Acetyl-/propionyl-coenzyme A carboxylase alpha chain</fullName>
    </submittedName>
</protein>
<dbReference type="PROSITE" id="PS00867">
    <property type="entry name" value="CPSASE_2"/>
    <property type="match status" value="1"/>
</dbReference>
<dbReference type="Gene3D" id="2.40.50.100">
    <property type="match status" value="1"/>
</dbReference>
<evidence type="ECO:0000256" key="1">
    <source>
        <dbReference type="ARBA" id="ARBA00001953"/>
    </source>
</evidence>
<dbReference type="InterPro" id="IPR001882">
    <property type="entry name" value="Biotin_BS"/>
</dbReference>
<dbReference type="InterPro" id="IPR005482">
    <property type="entry name" value="Biotin_COase_C"/>
</dbReference>
<dbReference type="EMBL" id="CYTW01000002">
    <property type="protein sequence ID" value="CUJ99692.1"/>
    <property type="molecule type" value="Genomic_DNA"/>
</dbReference>
<dbReference type="InterPro" id="IPR011761">
    <property type="entry name" value="ATP-grasp"/>
</dbReference>
<dbReference type="InterPro" id="IPR005479">
    <property type="entry name" value="CPAse_ATP-bd"/>
</dbReference>
<feature type="domain" description="Lipoyl-binding" evidence="7">
    <location>
        <begin position="581"/>
        <end position="657"/>
    </location>
</feature>
<dbReference type="GeneID" id="83881266"/>
<dbReference type="GO" id="GO:0046872">
    <property type="term" value="F:metal ion binding"/>
    <property type="evidence" value="ECO:0007669"/>
    <property type="project" value="InterPro"/>
</dbReference>
<evidence type="ECO:0000259" key="7">
    <source>
        <dbReference type="PROSITE" id="PS50968"/>
    </source>
</evidence>
<dbReference type="InterPro" id="IPR016185">
    <property type="entry name" value="PreATP-grasp_dom_sf"/>
</dbReference>
<evidence type="ECO:0000256" key="6">
    <source>
        <dbReference type="PROSITE-ProRule" id="PRU00409"/>
    </source>
</evidence>
<dbReference type="Pfam" id="PF02786">
    <property type="entry name" value="CPSase_L_D2"/>
    <property type="match status" value="1"/>
</dbReference>
<dbReference type="PANTHER" id="PTHR18866:SF33">
    <property type="entry name" value="METHYLCROTONOYL-COA CARBOXYLASE SUBUNIT ALPHA, MITOCHONDRIAL-RELATED"/>
    <property type="match status" value="1"/>
</dbReference>
<accession>A0A0P1I9K1</accession>
<dbReference type="NCBIfam" id="NF006367">
    <property type="entry name" value="PRK08591.1"/>
    <property type="match status" value="1"/>
</dbReference>
<dbReference type="InterPro" id="IPR011054">
    <property type="entry name" value="Rudment_hybrid_motif"/>
</dbReference>
<dbReference type="FunFam" id="3.30.1490.20:FF:000003">
    <property type="entry name" value="acetyl-CoA carboxylase isoform X1"/>
    <property type="match status" value="1"/>
</dbReference>
<dbReference type="Pfam" id="PF02785">
    <property type="entry name" value="Biotin_carb_C"/>
    <property type="match status" value="1"/>
</dbReference>
<dbReference type="CDD" id="cd06850">
    <property type="entry name" value="biotinyl_domain"/>
    <property type="match status" value="1"/>
</dbReference>
<keyword evidence="11" id="KW-1185">Reference proteome</keyword>
<reference evidence="11" key="1">
    <citation type="submission" date="2015-09" db="EMBL/GenBank/DDBJ databases">
        <authorList>
            <person name="Rodrigo-Torres Lidia"/>
            <person name="Arahal R.David."/>
        </authorList>
    </citation>
    <scope>NUCLEOTIDE SEQUENCE [LARGE SCALE GENOMIC DNA]</scope>
    <source>
        <strain evidence="11">CECT 7735</strain>
    </source>
</reference>
<dbReference type="STRING" id="1715693.PH7735_02241"/>
<evidence type="ECO:0000256" key="2">
    <source>
        <dbReference type="ARBA" id="ARBA00022598"/>
    </source>
</evidence>
<dbReference type="Pfam" id="PF00289">
    <property type="entry name" value="Biotin_carb_N"/>
    <property type="match status" value="1"/>
</dbReference>
<dbReference type="InterPro" id="IPR050856">
    <property type="entry name" value="Biotin_carboxylase_complex"/>
</dbReference>
<evidence type="ECO:0000256" key="3">
    <source>
        <dbReference type="ARBA" id="ARBA00022741"/>
    </source>
</evidence>
<dbReference type="InterPro" id="IPR011053">
    <property type="entry name" value="Single_hybrid_motif"/>
</dbReference>
<sequence>MTHFDTVLVANRGEIALRVMRTARDLGLQTVAVFSEADADAPHVRFADQAVCIGPAPASESYLNAERILQAAARTGAGAIHPGYGFLSENADFARAVAGAGLVFIGPSPDAIEIMGDKAKAKRLMIKAGVPCVPGYEGEDQDAQQFLAAANEIGFPVMVKAAAGGGGKGMRLVHTADELPDALQIARAEALNAFGSDVLILEKAVLEPRHVEIQVFGDADGTVLHLGERDCSVQRRHQKVIEEAPSPAVDPALRDRMGQAAIAAAKAVNYVGAGTVEFLLEPSGAFYFLEMNTRLQVEHPVTEMVTGVDLVALQLRVASGLPLDLSQNDVAHKGHAIEVRLYAEDPEQGFLPSAGPISLWHEPDGQGLRIDGGIETGGEVSAFYDPMLAKVIGWGATREEARRRVLRGLQKSALFGPASNRDFLIDALSQPEFVQGEATTGFIGRTYGDSFTPATRSDQDHAISAVLHTQLHFEKARQAAPHIAEELLGWSSSKPLSSVVVYHSGEAPVTCRVTRKDTGSVVSIGDAQIEVTLRRKGTTEFELVIDGDRVSGLYHQQSDRALSVALPDSSFAVYDCAGMPRAEEESGLGLVTAPMHGRLLGLSVAVGETIERGQKLAVLEAMKMQHEILAAVSGTVSRIEPQAGQQMAAGDLILEIVEDE</sequence>
<evidence type="ECO:0000256" key="4">
    <source>
        <dbReference type="ARBA" id="ARBA00022840"/>
    </source>
</evidence>
<dbReference type="GO" id="GO:0016874">
    <property type="term" value="F:ligase activity"/>
    <property type="evidence" value="ECO:0007669"/>
    <property type="project" value="UniProtKB-KW"/>
</dbReference>
<evidence type="ECO:0000313" key="11">
    <source>
        <dbReference type="Proteomes" id="UP000051870"/>
    </source>
</evidence>
<feature type="domain" description="ATP-grasp" evidence="8">
    <location>
        <begin position="122"/>
        <end position="319"/>
    </location>
</feature>
<dbReference type="PROSITE" id="PS00866">
    <property type="entry name" value="CPSASE_1"/>
    <property type="match status" value="1"/>
</dbReference>
<dbReference type="Gene3D" id="3.30.470.20">
    <property type="entry name" value="ATP-grasp fold, B domain"/>
    <property type="match status" value="1"/>
</dbReference>
<feature type="domain" description="Biotin carboxylation" evidence="9">
    <location>
        <begin position="3"/>
        <end position="448"/>
    </location>
</feature>
<dbReference type="PROSITE" id="PS50975">
    <property type="entry name" value="ATP_GRASP"/>
    <property type="match status" value="1"/>
</dbReference>
<dbReference type="InterPro" id="IPR005481">
    <property type="entry name" value="BC-like_N"/>
</dbReference>
<evidence type="ECO:0000259" key="8">
    <source>
        <dbReference type="PROSITE" id="PS50975"/>
    </source>
</evidence>
<dbReference type="InterPro" id="IPR000089">
    <property type="entry name" value="Biotin_lipoyl"/>
</dbReference>
<keyword evidence="3 6" id="KW-0547">Nucleotide-binding</keyword>
<dbReference type="RefSeq" id="WP_058311425.1">
    <property type="nucleotide sequence ID" value="NZ_CYTW01000002.1"/>
</dbReference>
<dbReference type="FunFam" id="3.40.50.20:FF:000010">
    <property type="entry name" value="Propionyl-CoA carboxylase subunit alpha"/>
    <property type="match status" value="1"/>
</dbReference>
<proteinExistence type="predicted"/>
<dbReference type="SUPFAM" id="SSF51230">
    <property type="entry name" value="Single hybrid motif"/>
    <property type="match status" value="1"/>
</dbReference>
<organism evidence="10 11">
    <name type="scientific">Shimia thalassica</name>
    <dbReference type="NCBI Taxonomy" id="1715693"/>
    <lineage>
        <taxon>Bacteria</taxon>
        <taxon>Pseudomonadati</taxon>
        <taxon>Pseudomonadota</taxon>
        <taxon>Alphaproteobacteria</taxon>
        <taxon>Rhodobacterales</taxon>
        <taxon>Roseobacteraceae</taxon>
    </lineage>
</organism>
<dbReference type="PROSITE" id="PS50979">
    <property type="entry name" value="BC"/>
    <property type="match status" value="1"/>
</dbReference>
<evidence type="ECO:0000256" key="5">
    <source>
        <dbReference type="ARBA" id="ARBA00023267"/>
    </source>
</evidence>
<keyword evidence="5" id="KW-0092">Biotin</keyword>
<dbReference type="SUPFAM" id="SSF51246">
    <property type="entry name" value="Rudiment single hybrid motif"/>
    <property type="match status" value="1"/>
</dbReference>
<comment type="cofactor">
    <cofactor evidence="1">
        <name>biotin</name>
        <dbReference type="ChEBI" id="CHEBI:57586"/>
    </cofactor>
</comment>
<keyword evidence="4 6" id="KW-0067">ATP-binding</keyword>
<evidence type="ECO:0000313" key="10">
    <source>
        <dbReference type="EMBL" id="CUJ99692.1"/>
    </source>
</evidence>
<dbReference type="AlphaFoldDB" id="A0A0P1I9K1"/>
<dbReference type="PROSITE" id="PS00188">
    <property type="entry name" value="BIOTIN"/>
    <property type="match status" value="1"/>
</dbReference>
<dbReference type="InterPro" id="IPR011764">
    <property type="entry name" value="Biotin_carboxylation_dom"/>
</dbReference>
<gene>
    <name evidence="10" type="primary">accA1_2</name>
    <name evidence="10" type="ORF">PH7735_02241</name>
</gene>
<evidence type="ECO:0000259" key="9">
    <source>
        <dbReference type="PROSITE" id="PS50979"/>
    </source>
</evidence>
<dbReference type="SUPFAM" id="SSF56059">
    <property type="entry name" value="Glutathione synthetase ATP-binding domain-like"/>
    <property type="match status" value="1"/>
</dbReference>
<dbReference type="SUPFAM" id="SSF52440">
    <property type="entry name" value="PreATP-grasp domain"/>
    <property type="match status" value="1"/>
</dbReference>
<dbReference type="Proteomes" id="UP000051870">
    <property type="component" value="Unassembled WGS sequence"/>
</dbReference>
<name>A0A0P1I9K1_9RHOB</name>
<dbReference type="SMART" id="SM00878">
    <property type="entry name" value="Biotin_carb_C"/>
    <property type="match status" value="1"/>
</dbReference>
<dbReference type="PROSITE" id="PS50968">
    <property type="entry name" value="BIOTINYL_LIPOYL"/>
    <property type="match status" value="1"/>
</dbReference>
<dbReference type="FunFam" id="3.30.470.20:FF:000028">
    <property type="entry name" value="Methylcrotonoyl-CoA carboxylase subunit alpha, mitochondrial"/>
    <property type="match status" value="1"/>
</dbReference>
<dbReference type="PANTHER" id="PTHR18866">
    <property type="entry name" value="CARBOXYLASE:PYRUVATE/ACETYL-COA/PROPIONYL-COA CARBOXYLASE"/>
    <property type="match status" value="1"/>
</dbReference>